<dbReference type="Proteomes" id="UP001596042">
    <property type="component" value="Unassembled WGS sequence"/>
</dbReference>
<gene>
    <name evidence="2" type="ORF">ACFO1V_07965</name>
</gene>
<comment type="caution">
    <text evidence="2">The sequence shown here is derived from an EMBL/GenBank/DDBJ whole genome shotgun (WGS) entry which is preliminary data.</text>
</comment>
<organism evidence="2 3">
    <name type="scientific">Daeguia caeni</name>
    <dbReference type="NCBI Taxonomy" id="439612"/>
    <lineage>
        <taxon>Bacteria</taxon>
        <taxon>Pseudomonadati</taxon>
        <taxon>Pseudomonadota</taxon>
        <taxon>Alphaproteobacteria</taxon>
        <taxon>Hyphomicrobiales</taxon>
        <taxon>Brucellaceae</taxon>
        <taxon>Daeguia</taxon>
    </lineage>
</organism>
<sequence>MRHIVGLILVIASLLTTAARADDAEGRITSINPDNETITLDDGKTYKLPHDFDYNVISKGMKVFIVYDLANDTRYVTDIEEAP</sequence>
<proteinExistence type="predicted"/>
<accession>A0ABV9H432</accession>
<protein>
    <submittedName>
        <fullName evidence="2">DUF1344 domain-containing protein</fullName>
    </submittedName>
</protein>
<name>A0ABV9H432_9HYPH</name>
<dbReference type="InterPro" id="IPR009780">
    <property type="entry name" value="DUF1344"/>
</dbReference>
<evidence type="ECO:0000313" key="2">
    <source>
        <dbReference type="EMBL" id="MFC4625154.1"/>
    </source>
</evidence>
<dbReference type="Pfam" id="PF07076">
    <property type="entry name" value="DUF1344"/>
    <property type="match status" value="1"/>
</dbReference>
<dbReference type="EMBL" id="JBHSEL010000052">
    <property type="protein sequence ID" value="MFC4625154.1"/>
    <property type="molecule type" value="Genomic_DNA"/>
</dbReference>
<evidence type="ECO:0000313" key="3">
    <source>
        <dbReference type="Proteomes" id="UP001596042"/>
    </source>
</evidence>
<feature type="chain" id="PRO_5046202662" evidence="1">
    <location>
        <begin position="22"/>
        <end position="83"/>
    </location>
</feature>
<reference evidence="3" key="1">
    <citation type="journal article" date="2019" name="Int. J. Syst. Evol. Microbiol.">
        <title>The Global Catalogue of Microorganisms (GCM) 10K type strain sequencing project: providing services to taxonomists for standard genome sequencing and annotation.</title>
        <authorList>
            <consortium name="The Broad Institute Genomics Platform"/>
            <consortium name="The Broad Institute Genome Sequencing Center for Infectious Disease"/>
            <person name="Wu L."/>
            <person name="Ma J."/>
        </authorList>
    </citation>
    <scope>NUCLEOTIDE SEQUENCE [LARGE SCALE GENOMIC DNA]</scope>
    <source>
        <strain evidence="3">CGMCC 1.15731</strain>
    </source>
</reference>
<keyword evidence="1" id="KW-0732">Signal</keyword>
<keyword evidence="3" id="KW-1185">Reference proteome</keyword>
<evidence type="ECO:0000256" key="1">
    <source>
        <dbReference type="SAM" id="SignalP"/>
    </source>
</evidence>
<feature type="signal peptide" evidence="1">
    <location>
        <begin position="1"/>
        <end position="21"/>
    </location>
</feature>
<dbReference type="RefSeq" id="WP_374831637.1">
    <property type="nucleotide sequence ID" value="NZ_JBHEEZ010000010.1"/>
</dbReference>